<keyword evidence="1" id="KW-0121">Carboxypeptidase</keyword>
<evidence type="ECO:0000313" key="2">
    <source>
        <dbReference type="EMBL" id="QCO09299.1"/>
    </source>
</evidence>
<dbReference type="GO" id="GO:0004180">
    <property type="term" value="F:carboxypeptidase activity"/>
    <property type="evidence" value="ECO:0007669"/>
    <property type="project" value="UniProtKB-KW"/>
</dbReference>
<proteinExistence type="predicted"/>
<keyword evidence="4" id="KW-1185">Reference proteome</keyword>
<organism evidence="2 3">
    <name type="scientific">Azospirillum brasilense</name>
    <dbReference type="NCBI Taxonomy" id="192"/>
    <lineage>
        <taxon>Bacteria</taxon>
        <taxon>Pseudomonadati</taxon>
        <taxon>Pseudomonadota</taxon>
        <taxon>Alphaproteobacteria</taxon>
        <taxon>Rhodospirillales</taxon>
        <taxon>Azospirillaceae</taxon>
        <taxon>Azospirillum</taxon>
    </lineage>
</organism>
<gene>
    <name evidence="2" type="ORF">D3868_09800</name>
    <name evidence="1" type="ORF">SIM66_16815</name>
</gene>
<dbReference type="InterPro" id="IPR009045">
    <property type="entry name" value="Zn_M74/Hedgehog-like"/>
</dbReference>
<dbReference type="GeneID" id="56450039"/>
<sequence>MRTPLVRVVMPSIYTKDGLPVPLPSRMAVATPDTRRALLSLRAALQAAGGDLILSDLFRSYDMQLQSHNDYVTGKKSAFSPPPGGSMHEAGRGFDLDLAALRIKLSDFWDLANELGVFPIIPKPLAKASEAWHFDVRGSHALVYDYYRAGQGGNMKPYTAMAASAILAVGIRVDAFGDRQDEAFLQSGLVRLGYGLGSIDGNIGAKTHAALQAAGIPIGPVPDMVTAVEHQLQTKFPIEFEPPELMVIDRRNVRQVA</sequence>
<keyword evidence="1" id="KW-0645">Protease</keyword>
<dbReference type="KEGG" id="abf:AMK58_01720"/>
<dbReference type="Proteomes" id="UP001277471">
    <property type="component" value="Unassembled WGS sequence"/>
</dbReference>
<dbReference type="EMBL" id="CP032339">
    <property type="protein sequence ID" value="QCO09299.1"/>
    <property type="molecule type" value="Genomic_DNA"/>
</dbReference>
<dbReference type="EMBL" id="JAWXYC010000004">
    <property type="protein sequence ID" value="MDX5952841.1"/>
    <property type="molecule type" value="Genomic_DNA"/>
</dbReference>
<protein>
    <submittedName>
        <fullName evidence="1">D-alanyl-D-alanine carboxypeptidase family protein</fullName>
    </submittedName>
</protein>
<accession>A0A0P0F3R6</accession>
<dbReference type="Proteomes" id="UP000298774">
    <property type="component" value="Chromosome"/>
</dbReference>
<dbReference type="AlphaFoldDB" id="A0A0P0F3R6"/>
<evidence type="ECO:0000313" key="1">
    <source>
        <dbReference type="EMBL" id="MDX5952841.1"/>
    </source>
</evidence>
<dbReference type="SUPFAM" id="SSF55166">
    <property type="entry name" value="Hedgehog/DD-peptidase"/>
    <property type="match status" value="1"/>
</dbReference>
<keyword evidence="1" id="KW-0378">Hydrolase</keyword>
<evidence type="ECO:0000313" key="4">
    <source>
        <dbReference type="Proteomes" id="UP001277471"/>
    </source>
</evidence>
<reference evidence="2 3" key="1">
    <citation type="submission" date="2018-09" db="EMBL/GenBank/DDBJ databases">
        <title>Whole genome based analysis of evolution and adaptive divergence in Indian and Brazilian strains of Azospirillum brasilense.</title>
        <authorList>
            <person name="Singh C."/>
            <person name="Tripathi A.K."/>
        </authorList>
    </citation>
    <scope>NUCLEOTIDE SEQUENCE [LARGE SCALE GENOMIC DNA]</scope>
    <source>
        <strain evidence="2 3">MTCC4038</strain>
    </source>
</reference>
<evidence type="ECO:0000313" key="3">
    <source>
        <dbReference type="Proteomes" id="UP000298774"/>
    </source>
</evidence>
<dbReference type="Gene3D" id="3.30.1380.10">
    <property type="match status" value="1"/>
</dbReference>
<name>A0A0P0F3R6_AZOBR</name>
<dbReference type="RefSeq" id="WP_059398527.1">
    <property type="nucleotide sequence ID" value="NZ_CP012914.1"/>
</dbReference>
<reference evidence="1 4" key="2">
    <citation type="submission" date="2023-11" db="EMBL/GenBank/DDBJ databases">
        <title>MicrobeMod: A computational toolkit for identifying prokaryotic methylation and restriction-modification with nanopore sequencing.</title>
        <authorList>
            <person name="Crits-Christoph A."/>
            <person name="Kang S.C."/>
            <person name="Lee H."/>
            <person name="Ostrov N."/>
        </authorList>
    </citation>
    <scope>NUCLEOTIDE SEQUENCE [LARGE SCALE GENOMIC DNA]</scope>
    <source>
        <strain evidence="1 4">ATCC 29145</strain>
    </source>
</reference>